<dbReference type="Proteomes" id="UP000218690">
    <property type="component" value="Unassembled WGS sequence"/>
</dbReference>
<accession>A0A2A4AI35</accession>
<evidence type="ECO:0000256" key="1">
    <source>
        <dbReference type="ARBA" id="ARBA00022801"/>
    </source>
</evidence>
<dbReference type="AlphaFoldDB" id="A0A2A4AI35"/>
<dbReference type="Pfam" id="PF00561">
    <property type="entry name" value="Abhydrolase_1"/>
    <property type="match status" value="1"/>
</dbReference>
<dbReference type="GO" id="GO:0016787">
    <property type="term" value="F:hydrolase activity"/>
    <property type="evidence" value="ECO:0007669"/>
    <property type="project" value="UniProtKB-KW"/>
</dbReference>
<dbReference type="PRINTS" id="PR00111">
    <property type="entry name" value="ABHYDROLASE"/>
</dbReference>
<protein>
    <submittedName>
        <fullName evidence="3">Alpha/beta hydrolase</fullName>
    </submittedName>
</protein>
<evidence type="ECO:0000259" key="2">
    <source>
        <dbReference type="Pfam" id="PF00561"/>
    </source>
</evidence>
<organism evidence="3 4">
    <name type="scientific">Corynebacterium accolens</name>
    <dbReference type="NCBI Taxonomy" id="38284"/>
    <lineage>
        <taxon>Bacteria</taxon>
        <taxon>Bacillati</taxon>
        <taxon>Actinomycetota</taxon>
        <taxon>Actinomycetes</taxon>
        <taxon>Mycobacteriales</taxon>
        <taxon>Corynebacteriaceae</taxon>
        <taxon>Corynebacterium</taxon>
    </lineage>
</organism>
<dbReference type="EMBL" id="NWBP01000038">
    <property type="protein sequence ID" value="PCC81738.1"/>
    <property type="molecule type" value="Genomic_DNA"/>
</dbReference>
<keyword evidence="1 3" id="KW-0378">Hydrolase</keyword>
<reference evidence="3 4" key="1">
    <citation type="submission" date="2017-09" db="EMBL/GenBank/DDBJ databases">
        <title>Draft Genome Sequence of Corynebacterium accolens AH4003.</title>
        <authorList>
            <person name="Chen Y."/>
            <person name="Oosthuysen W.F."/>
            <person name="Kelley S."/>
            <person name="Horswill A."/>
        </authorList>
    </citation>
    <scope>NUCLEOTIDE SEQUENCE [LARGE SCALE GENOMIC DNA]</scope>
    <source>
        <strain evidence="3 4">AH4003</strain>
    </source>
</reference>
<dbReference type="PANTHER" id="PTHR43329">
    <property type="entry name" value="EPOXIDE HYDROLASE"/>
    <property type="match status" value="1"/>
</dbReference>
<dbReference type="Gene3D" id="3.40.50.1820">
    <property type="entry name" value="alpha/beta hydrolase"/>
    <property type="match status" value="1"/>
</dbReference>
<evidence type="ECO:0000313" key="4">
    <source>
        <dbReference type="Proteomes" id="UP000218690"/>
    </source>
</evidence>
<gene>
    <name evidence="3" type="ORF">COM45_12300</name>
</gene>
<sequence>MAQTPAPLSPSVVELDGPFKHEYIHTRGIRLHVATAGSPSDPLVLFLHGSFGGWFDFKDAIAPLAAQGFHVASLDMRGFGLSDKPPVEAGQDIRAVVGDVTGVIQALGHDAAFLVGADAGGAIAWAVASERPERTLGLVSISSSHPVDLRRAMAARPWDFGWLLLRAALCRLGGPLSRRNPLLYASSYEKELALNTDSSFSHDARNQIAQLRITASQIGNVRRGILWNHRMRTAVPPLSWIDSAVEAPILYFHPAQQLWRPLIRRAKNRCLGTFEEKTIPQTKNLPHIEAPGVFVETLQQWLAPLREQIAK</sequence>
<dbReference type="SUPFAM" id="SSF53474">
    <property type="entry name" value="alpha/beta-Hydrolases"/>
    <property type="match status" value="1"/>
</dbReference>
<proteinExistence type="predicted"/>
<evidence type="ECO:0000313" key="3">
    <source>
        <dbReference type="EMBL" id="PCC81738.1"/>
    </source>
</evidence>
<comment type="caution">
    <text evidence="3">The sequence shown here is derived from an EMBL/GenBank/DDBJ whole genome shotgun (WGS) entry which is preliminary data.</text>
</comment>
<dbReference type="InterPro" id="IPR000639">
    <property type="entry name" value="Epox_hydrolase-like"/>
</dbReference>
<dbReference type="InterPro" id="IPR000073">
    <property type="entry name" value="AB_hydrolase_1"/>
</dbReference>
<dbReference type="InterPro" id="IPR029058">
    <property type="entry name" value="AB_hydrolase_fold"/>
</dbReference>
<feature type="domain" description="AB hydrolase-1" evidence="2">
    <location>
        <begin position="42"/>
        <end position="160"/>
    </location>
</feature>
<dbReference type="PRINTS" id="PR00412">
    <property type="entry name" value="EPOXHYDRLASE"/>
</dbReference>
<name>A0A2A4AI35_9CORY</name>